<feature type="active site" evidence="6">
    <location>
        <position position="74"/>
    </location>
</feature>
<keyword evidence="7" id="KW-1133">Transmembrane helix</keyword>
<evidence type="ECO:0000313" key="10">
    <source>
        <dbReference type="Proteomes" id="UP000290567"/>
    </source>
</evidence>
<dbReference type="PANTHER" id="PTHR43390:SF1">
    <property type="entry name" value="CHLOROPLAST PROCESSING PEPTIDASE"/>
    <property type="match status" value="1"/>
</dbReference>
<feature type="transmembrane region" description="Helical" evidence="7">
    <location>
        <begin position="7"/>
        <end position="26"/>
    </location>
</feature>
<comment type="subcellular location">
    <subcellularLocation>
        <location evidence="2">Cell membrane</location>
        <topology evidence="2">Single-pass type II membrane protein</topology>
    </subcellularLocation>
    <subcellularLocation>
        <location evidence="7">Membrane</location>
        <topology evidence="7">Single-pass type II membrane protein</topology>
    </subcellularLocation>
</comment>
<dbReference type="PRINTS" id="PR00727">
    <property type="entry name" value="LEADERPTASE"/>
</dbReference>
<dbReference type="Pfam" id="PF10502">
    <property type="entry name" value="Peptidase_S26"/>
    <property type="match status" value="1"/>
</dbReference>
<dbReference type="InterPro" id="IPR019533">
    <property type="entry name" value="Peptidase_S26"/>
</dbReference>
<name>A0A4P5PFW8_9ENTE</name>
<protein>
    <recommendedName>
        <fullName evidence="4 7">Signal peptidase I</fullName>
        <ecNumber evidence="4 7">3.4.21.89</ecNumber>
    </recommendedName>
</protein>
<feature type="domain" description="Peptidase S26" evidence="8">
    <location>
        <begin position="6"/>
        <end position="180"/>
    </location>
</feature>
<evidence type="ECO:0000256" key="1">
    <source>
        <dbReference type="ARBA" id="ARBA00000677"/>
    </source>
</evidence>
<keyword evidence="7" id="KW-0472">Membrane</keyword>
<evidence type="ECO:0000313" key="9">
    <source>
        <dbReference type="EMBL" id="GCF95674.1"/>
    </source>
</evidence>
<dbReference type="PROSITE" id="PS00760">
    <property type="entry name" value="SPASE_I_2"/>
    <property type="match status" value="1"/>
</dbReference>
<dbReference type="PANTHER" id="PTHR43390">
    <property type="entry name" value="SIGNAL PEPTIDASE I"/>
    <property type="match status" value="1"/>
</dbReference>
<evidence type="ECO:0000256" key="5">
    <source>
        <dbReference type="ARBA" id="ARBA00022801"/>
    </source>
</evidence>
<dbReference type="AlphaFoldDB" id="A0A4P5PFW8"/>
<keyword evidence="5 7" id="KW-0378">Hydrolase</keyword>
<accession>A0A4P5PFW8</accession>
<comment type="caution">
    <text evidence="9">The sequence shown here is derived from an EMBL/GenBank/DDBJ whole genome shotgun (WGS) entry which is preliminary data.</text>
</comment>
<evidence type="ECO:0000256" key="2">
    <source>
        <dbReference type="ARBA" id="ARBA00004401"/>
    </source>
</evidence>
<evidence type="ECO:0000256" key="4">
    <source>
        <dbReference type="ARBA" id="ARBA00013208"/>
    </source>
</evidence>
<dbReference type="SUPFAM" id="SSF51306">
    <property type="entry name" value="LexA/Signal peptidase"/>
    <property type="match status" value="1"/>
</dbReference>
<dbReference type="GO" id="GO:0004252">
    <property type="term" value="F:serine-type endopeptidase activity"/>
    <property type="evidence" value="ECO:0007669"/>
    <property type="project" value="InterPro"/>
</dbReference>
<dbReference type="GO" id="GO:0005886">
    <property type="term" value="C:plasma membrane"/>
    <property type="evidence" value="ECO:0007669"/>
    <property type="project" value="UniProtKB-SubCell"/>
</dbReference>
<dbReference type="EMBL" id="BJCC01000036">
    <property type="protein sequence ID" value="GCF95674.1"/>
    <property type="molecule type" value="Genomic_DNA"/>
</dbReference>
<evidence type="ECO:0000256" key="7">
    <source>
        <dbReference type="RuleBase" id="RU362042"/>
    </source>
</evidence>
<dbReference type="CDD" id="cd06530">
    <property type="entry name" value="S26_SPase_I"/>
    <property type="match status" value="1"/>
</dbReference>
<evidence type="ECO:0000256" key="6">
    <source>
        <dbReference type="PIRSR" id="PIRSR600223-1"/>
    </source>
</evidence>
<dbReference type="GO" id="GO:0006465">
    <property type="term" value="P:signal peptide processing"/>
    <property type="evidence" value="ECO:0007669"/>
    <property type="project" value="InterPro"/>
</dbReference>
<keyword evidence="10" id="KW-1185">Reference proteome</keyword>
<dbReference type="GO" id="GO:0009003">
    <property type="term" value="F:signal peptidase activity"/>
    <property type="evidence" value="ECO:0007669"/>
    <property type="project" value="UniProtKB-EC"/>
</dbReference>
<dbReference type="InterPro" id="IPR036286">
    <property type="entry name" value="LexA/Signal_pep-like_sf"/>
</dbReference>
<reference evidence="10" key="1">
    <citation type="submission" date="2019-02" db="EMBL/GenBank/DDBJ databases">
        <title>Draft genome sequence of Enterococcus sp. Gos25-1.</title>
        <authorList>
            <person name="Tanaka N."/>
            <person name="Shiwa Y."/>
            <person name="Fujita N."/>
        </authorList>
    </citation>
    <scope>NUCLEOTIDE SEQUENCE [LARGE SCALE GENOMIC DNA]</scope>
    <source>
        <strain evidence="10">Gos25-1</strain>
    </source>
</reference>
<keyword evidence="7" id="KW-0645">Protease</keyword>
<dbReference type="PROSITE" id="PS00761">
    <property type="entry name" value="SPASE_I_3"/>
    <property type="match status" value="1"/>
</dbReference>
<sequence>MEKKRKLFSIIVVVCVFVFVLKLYFISPVIIMDDSMYPTLKNEEIALITKRGKLRNFDIVVSSTLDKKRKNIVKRIIGLPGDTIKIHNDRLSINGNVRKESYLTSNKDAFDKFKKECPDIEAFQVGTASHRRTYTENLELTVPKNKYFVLGDNRMVSSDSRTYDFIDRSSIQGKVWVSFWPRFQLFSDDH</sequence>
<dbReference type="InterPro" id="IPR000223">
    <property type="entry name" value="Pept_S26A_signal_pept_1"/>
</dbReference>
<dbReference type="InterPro" id="IPR019757">
    <property type="entry name" value="Pept_S26A_signal_pept_1_Lys-AS"/>
</dbReference>
<evidence type="ECO:0000259" key="8">
    <source>
        <dbReference type="Pfam" id="PF10502"/>
    </source>
</evidence>
<dbReference type="InterPro" id="IPR019758">
    <property type="entry name" value="Pept_S26A_signal_pept_1_CS"/>
</dbReference>
<dbReference type="Proteomes" id="UP000290567">
    <property type="component" value="Unassembled WGS sequence"/>
</dbReference>
<feature type="active site" evidence="6">
    <location>
        <position position="35"/>
    </location>
</feature>
<gene>
    <name evidence="9" type="primary">sipA</name>
    <name evidence="9" type="ORF">NRIC_35650</name>
</gene>
<evidence type="ECO:0000256" key="3">
    <source>
        <dbReference type="ARBA" id="ARBA00009370"/>
    </source>
</evidence>
<dbReference type="Gene3D" id="2.10.109.10">
    <property type="entry name" value="Umud Fragment, subunit A"/>
    <property type="match status" value="1"/>
</dbReference>
<organism evidence="9 10">
    <name type="scientific">Enterococcus florum</name>
    <dbReference type="NCBI Taxonomy" id="2480627"/>
    <lineage>
        <taxon>Bacteria</taxon>
        <taxon>Bacillati</taxon>
        <taxon>Bacillota</taxon>
        <taxon>Bacilli</taxon>
        <taxon>Lactobacillales</taxon>
        <taxon>Enterococcaceae</taxon>
        <taxon>Enterococcus</taxon>
    </lineage>
</organism>
<comment type="similarity">
    <text evidence="3 7">Belongs to the peptidase S26 family.</text>
</comment>
<dbReference type="EC" id="3.4.21.89" evidence="4 7"/>
<dbReference type="RefSeq" id="WP_175580150.1">
    <property type="nucleotide sequence ID" value="NZ_BJCC01000036.1"/>
</dbReference>
<proteinExistence type="inferred from homology"/>
<dbReference type="NCBIfam" id="TIGR02227">
    <property type="entry name" value="sigpep_I_bact"/>
    <property type="match status" value="1"/>
</dbReference>
<keyword evidence="7" id="KW-0812">Transmembrane</keyword>
<comment type="catalytic activity">
    <reaction evidence="1 7">
        <text>Cleavage of hydrophobic, N-terminal signal or leader sequences from secreted and periplasmic proteins.</text>
        <dbReference type="EC" id="3.4.21.89"/>
    </reaction>
</comment>